<dbReference type="RefSeq" id="WP_225552998.1">
    <property type="nucleotide sequence ID" value="NZ_JADEYP010000015.1"/>
</dbReference>
<protein>
    <recommendedName>
        <fullName evidence="3">DUF4359 domain-containing protein</fullName>
    </recommendedName>
</protein>
<accession>A0ABS7Z587</accession>
<proteinExistence type="predicted"/>
<organism evidence="1 2">
    <name type="scientific">Sphingobacterium bovistauri</name>
    <dbReference type="NCBI Taxonomy" id="2781959"/>
    <lineage>
        <taxon>Bacteria</taxon>
        <taxon>Pseudomonadati</taxon>
        <taxon>Bacteroidota</taxon>
        <taxon>Sphingobacteriia</taxon>
        <taxon>Sphingobacteriales</taxon>
        <taxon>Sphingobacteriaceae</taxon>
        <taxon>Sphingobacterium</taxon>
    </lineage>
</organism>
<gene>
    <name evidence="1" type="ORF">IPZ78_09335</name>
</gene>
<evidence type="ECO:0008006" key="3">
    <source>
        <dbReference type="Google" id="ProtNLM"/>
    </source>
</evidence>
<dbReference type="Proteomes" id="UP001165302">
    <property type="component" value="Unassembled WGS sequence"/>
</dbReference>
<evidence type="ECO:0000313" key="1">
    <source>
        <dbReference type="EMBL" id="MCA5005355.1"/>
    </source>
</evidence>
<sequence>MSKTRIISLGLVAIMLAAILTNPKKEDLELAVENKAKSLLEQQLNYENKQALEFGMSLFGDRITREFVQNNVIIENYYLFSLVKIRWQGQDTPIGGGAFKKVWLSPEIDKKADEIVGILKNL</sequence>
<evidence type="ECO:0000313" key="2">
    <source>
        <dbReference type="Proteomes" id="UP001165302"/>
    </source>
</evidence>
<keyword evidence="2" id="KW-1185">Reference proteome</keyword>
<name>A0ABS7Z587_9SPHI</name>
<dbReference type="EMBL" id="JADEYP010000015">
    <property type="protein sequence ID" value="MCA5005355.1"/>
    <property type="molecule type" value="Genomic_DNA"/>
</dbReference>
<comment type="caution">
    <text evidence="1">The sequence shown here is derived from an EMBL/GenBank/DDBJ whole genome shotgun (WGS) entry which is preliminary data.</text>
</comment>
<reference evidence="1" key="1">
    <citation type="submission" date="2020-10" db="EMBL/GenBank/DDBJ databases">
        <authorList>
            <person name="Lu T."/>
            <person name="Wang Q."/>
            <person name="Han X."/>
        </authorList>
    </citation>
    <scope>NUCLEOTIDE SEQUENCE</scope>
    <source>
        <strain evidence="1">WQ 366</strain>
    </source>
</reference>